<dbReference type="AlphaFoldDB" id="W3XIC3"/>
<feature type="domain" description="FAS1" evidence="2">
    <location>
        <begin position="126"/>
        <end position="264"/>
    </location>
</feature>
<dbReference type="OMA" id="GVKGFTH"/>
<dbReference type="SMART" id="SM00554">
    <property type="entry name" value="FAS1"/>
    <property type="match status" value="2"/>
</dbReference>
<dbReference type="SUPFAM" id="SSF82153">
    <property type="entry name" value="FAS1 domain"/>
    <property type="match status" value="2"/>
</dbReference>
<dbReference type="InParanoid" id="W3XIC3"/>
<reference evidence="4" key="1">
    <citation type="journal article" date="2015" name="BMC Genomics">
        <title>Genomic and transcriptomic analysis of the endophytic fungus Pestalotiopsis fici reveals its lifestyle and high potential for synthesis of natural products.</title>
        <authorList>
            <person name="Wang X."/>
            <person name="Zhang X."/>
            <person name="Liu L."/>
            <person name="Xiang M."/>
            <person name="Wang W."/>
            <person name="Sun X."/>
            <person name="Che Y."/>
            <person name="Guo L."/>
            <person name="Liu G."/>
            <person name="Guo L."/>
            <person name="Wang C."/>
            <person name="Yin W.B."/>
            <person name="Stadler M."/>
            <person name="Zhang X."/>
            <person name="Liu X."/>
        </authorList>
    </citation>
    <scope>NUCLEOTIDE SEQUENCE [LARGE SCALE GENOMIC DNA]</scope>
    <source>
        <strain evidence="4">W106-1 / CGMCC3.15140</strain>
    </source>
</reference>
<feature type="domain" description="FAS1" evidence="2">
    <location>
        <begin position="268"/>
        <end position="421"/>
    </location>
</feature>
<evidence type="ECO:0000313" key="3">
    <source>
        <dbReference type="EMBL" id="ETS85001.1"/>
    </source>
</evidence>
<dbReference type="PANTHER" id="PTHR10900">
    <property type="entry name" value="PERIOSTIN-RELATED"/>
    <property type="match status" value="1"/>
</dbReference>
<proteinExistence type="predicted"/>
<dbReference type="eggNOG" id="KOG1218">
    <property type="taxonomic scope" value="Eukaryota"/>
</dbReference>
<dbReference type="GeneID" id="19268039"/>
<dbReference type="HOGENOM" id="CLU_026522_0_1_1"/>
<keyword evidence="4" id="KW-1185">Reference proteome</keyword>
<dbReference type="PROSITE" id="PS50213">
    <property type="entry name" value="FAS1"/>
    <property type="match status" value="2"/>
</dbReference>
<dbReference type="InterPro" id="IPR000782">
    <property type="entry name" value="FAS1_domain"/>
</dbReference>
<protein>
    <recommendedName>
        <fullName evidence="2">FAS1 domain-containing protein</fullName>
    </recommendedName>
</protein>
<gene>
    <name evidence="3" type="ORF">PFICI_03026</name>
</gene>
<evidence type="ECO:0000256" key="1">
    <source>
        <dbReference type="SAM" id="MobiDB-lite"/>
    </source>
</evidence>
<sequence>MKYSASLPLIVAAATQAFVIPNEAITEQLALQQPEPAHDHDQWSSSWLDSIPSLDDIRSSAEDTFSNAIDAVSDGAKSLLDALPDFDFDFEAADFFSPLVDVERERPGKGHKGHHGHHGEPHGPSNLTIYQAIHASKYSTKFAALVDEYPDLVQTLNSTKHNITAFVPVDKAFEKIPEHHKKPPKEFIEKVLEYHLVPGLYSAKRVLVSHTLPTLVKEDALGGKSQRLRTSVSLFGLRVNFYSKVVVANILVSNGVIHGIDSILVPPPPATRIIQLFPQKFSTLLLAAEKTGLSKDVDDIKTTGGTLFAPTNWAFEKLGPGANAFLFNTEKGLGYLKALLKYHTVANETLYSDAYYGRSEVDAETAQFHVDLPTLLDDKSLSIDIARWGGLIDIRINGFTHVSIQDGIAKDGVIQVVSSVLIPPHGEHGSYVDGNEIAVEELMERLEPFLEDENKDGISVGEL</sequence>
<dbReference type="Proteomes" id="UP000030651">
    <property type="component" value="Unassembled WGS sequence"/>
</dbReference>
<evidence type="ECO:0000313" key="4">
    <source>
        <dbReference type="Proteomes" id="UP000030651"/>
    </source>
</evidence>
<evidence type="ECO:0000259" key="2">
    <source>
        <dbReference type="PROSITE" id="PS50213"/>
    </source>
</evidence>
<name>W3XIC3_PESFW</name>
<organism evidence="3 4">
    <name type="scientific">Pestalotiopsis fici (strain W106-1 / CGMCC3.15140)</name>
    <dbReference type="NCBI Taxonomy" id="1229662"/>
    <lineage>
        <taxon>Eukaryota</taxon>
        <taxon>Fungi</taxon>
        <taxon>Dikarya</taxon>
        <taxon>Ascomycota</taxon>
        <taxon>Pezizomycotina</taxon>
        <taxon>Sordariomycetes</taxon>
        <taxon>Xylariomycetidae</taxon>
        <taxon>Amphisphaeriales</taxon>
        <taxon>Sporocadaceae</taxon>
        <taxon>Pestalotiopsis</taxon>
    </lineage>
</organism>
<feature type="region of interest" description="Disordered" evidence="1">
    <location>
        <begin position="104"/>
        <end position="124"/>
    </location>
</feature>
<dbReference type="OrthoDB" id="7700931at2759"/>
<dbReference type="EMBL" id="KI912110">
    <property type="protein sequence ID" value="ETS85001.1"/>
    <property type="molecule type" value="Genomic_DNA"/>
</dbReference>
<dbReference type="Gene3D" id="2.30.180.10">
    <property type="entry name" value="FAS1 domain"/>
    <property type="match status" value="2"/>
</dbReference>
<dbReference type="STRING" id="1229662.W3XIC3"/>
<dbReference type="InterPro" id="IPR036378">
    <property type="entry name" value="FAS1_dom_sf"/>
</dbReference>
<accession>W3XIC3</accession>
<dbReference type="Pfam" id="PF02469">
    <property type="entry name" value="Fasciclin"/>
    <property type="match status" value="2"/>
</dbReference>
<dbReference type="PANTHER" id="PTHR10900:SF125">
    <property type="entry name" value="FAS1 DOMAIN-CONTAINING PROTEIN YLR001C"/>
    <property type="match status" value="1"/>
</dbReference>
<dbReference type="RefSeq" id="XP_007829798.1">
    <property type="nucleotide sequence ID" value="XM_007831607.1"/>
</dbReference>
<dbReference type="KEGG" id="pfy:PFICI_03026"/>
<dbReference type="InterPro" id="IPR050904">
    <property type="entry name" value="Adhesion/Biosynth-related"/>
</dbReference>